<dbReference type="InterPro" id="IPR024078">
    <property type="entry name" value="LmbE-like_dom_sf"/>
</dbReference>
<comment type="catalytic activity">
    <reaction evidence="2">
        <text>(S)-malyl N-acetyl-alpha-D-glucosaminide + H2O = (S)-malyl alpha-D-glucosaminide + acetate</text>
        <dbReference type="Rhea" id="RHEA:33411"/>
        <dbReference type="ChEBI" id="CHEBI:15377"/>
        <dbReference type="ChEBI" id="CHEBI:30089"/>
        <dbReference type="ChEBI" id="CHEBI:64870"/>
        <dbReference type="ChEBI" id="CHEBI:64871"/>
    </reaction>
</comment>
<dbReference type="PANTHER" id="PTHR12993:SF30">
    <property type="entry name" value="N-ACETYL-ALPHA-D-GLUCOSAMINYL L-MALATE DEACETYLASE 1"/>
    <property type="match status" value="1"/>
</dbReference>
<dbReference type="SUPFAM" id="SSF102588">
    <property type="entry name" value="LmbE-like"/>
    <property type="match status" value="1"/>
</dbReference>
<dbReference type="Proteomes" id="UP001312865">
    <property type="component" value="Unassembled WGS sequence"/>
</dbReference>
<keyword evidence="4" id="KW-1185">Reference proteome</keyword>
<dbReference type="RefSeq" id="WP_336586785.1">
    <property type="nucleotide sequence ID" value="NZ_JBBAXC010000006.1"/>
</dbReference>
<dbReference type="NCBIfam" id="TIGR04001">
    <property type="entry name" value="thiol_BshB1"/>
    <property type="match status" value="1"/>
</dbReference>
<dbReference type="InterPro" id="IPR003737">
    <property type="entry name" value="GlcNAc_PI_deacetylase-related"/>
</dbReference>
<dbReference type="Pfam" id="PF02585">
    <property type="entry name" value="PIG-L"/>
    <property type="match status" value="1"/>
</dbReference>
<evidence type="ECO:0000256" key="2">
    <source>
        <dbReference type="ARBA" id="ARBA00024609"/>
    </source>
</evidence>
<evidence type="ECO:0000256" key="1">
    <source>
        <dbReference type="ARBA" id="ARBA00001947"/>
    </source>
</evidence>
<comment type="caution">
    <text evidence="3">The sequence shown here is derived from an EMBL/GenBank/DDBJ whole genome shotgun (WGS) entry which is preliminary data.</text>
</comment>
<dbReference type="PANTHER" id="PTHR12993">
    <property type="entry name" value="N-ACETYLGLUCOSAMINYL-PHOSPHATIDYLINOSITOL DE-N-ACETYLASE-RELATED"/>
    <property type="match status" value="1"/>
</dbReference>
<evidence type="ECO:0000313" key="3">
    <source>
        <dbReference type="EMBL" id="MEI5907214.1"/>
    </source>
</evidence>
<proteinExistence type="predicted"/>
<gene>
    <name evidence="3" type="primary">bshB1</name>
    <name evidence="3" type="ORF">WAK64_09105</name>
</gene>
<name>A0ABU8HDD6_9BACI</name>
<protein>
    <submittedName>
        <fullName evidence="3">Bacillithiol biosynthesis deacetylase BshB1</fullName>
    </submittedName>
</protein>
<reference evidence="3 4" key="1">
    <citation type="journal article" date="2018" name="J. Microbiol.">
        <title>Bacillus spongiae sp. nov., isolated from sponge of Jeju Island.</title>
        <authorList>
            <person name="Lee G.E."/>
            <person name="Im W.T."/>
            <person name="Park J.S."/>
        </authorList>
    </citation>
    <scope>NUCLEOTIDE SEQUENCE [LARGE SCALE GENOMIC DNA]</scope>
    <source>
        <strain evidence="3 4">135PIL107-10</strain>
    </source>
</reference>
<dbReference type="InterPro" id="IPR023842">
    <property type="entry name" value="Bacillithiol_biosynth_BshB1"/>
</dbReference>
<organism evidence="3 4">
    <name type="scientific">Bacillus spongiae</name>
    <dbReference type="NCBI Taxonomy" id="2683610"/>
    <lineage>
        <taxon>Bacteria</taxon>
        <taxon>Bacillati</taxon>
        <taxon>Bacillota</taxon>
        <taxon>Bacilli</taxon>
        <taxon>Bacillales</taxon>
        <taxon>Bacillaceae</taxon>
        <taxon>Bacillus</taxon>
    </lineage>
</organism>
<dbReference type="EMBL" id="JBBAXC010000006">
    <property type="protein sequence ID" value="MEI5907214.1"/>
    <property type="molecule type" value="Genomic_DNA"/>
</dbReference>
<evidence type="ECO:0000313" key="4">
    <source>
        <dbReference type="Proteomes" id="UP001312865"/>
    </source>
</evidence>
<accession>A0ABU8HDD6</accession>
<dbReference type="Gene3D" id="3.40.50.10320">
    <property type="entry name" value="LmbE-like"/>
    <property type="match status" value="1"/>
</dbReference>
<comment type="cofactor">
    <cofactor evidence="1">
        <name>Zn(2+)</name>
        <dbReference type="ChEBI" id="CHEBI:29105"/>
    </cofactor>
</comment>
<sequence length="236" mass="26512">MNKVDILAIGAHADDVEIGMGGTLAKMAAKGKNIVICDLTQADLSSNGSIALRKDEANRAGNILGINRRVTLDLPDRGLYMNEVNIQKIVDVIRKFKPQLVFAPYSIDRHPDHGNASKLIREAVFSSGIHKYKSKESLEAHRPKALYYYMINGFHKPDFMVTIDDYMETKIRSLEAYQSQFTKGDKGIETPLTNGYIEVIQARERLFGKEVNAVYAEGFKTETPIVLERDFLGEEE</sequence>